<evidence type="ECO:0000256" key="1">
    <source>
        <dbReference type="SAM" id="SignalP"/>
    </source>
</evidence>
<dbReference type="AlphaFoldDB" id="A0A399E4C2"/>
<feature type="domain" description="Cytochrome P460" evidence="2">
    <location>
        <begin position="27"/>
        <end position="153"/>
    </location>
</feature>
<comment type="caution">
    <text evidence="3">The sequence shown here is derived from an EMBL/GenBank/DDBJ whole genome shotgun (WGS) entry which is preliminary data.</text>
</comment>
<feature type="chain" id="PRO_5017216941" evidence="1">
    <location>
        <begin position="21"/>
        <end position="179"/>
    </location>
</feature>
<dbReference type="Proteomes" id="UP000265715">
    <property type="component" value="Unassembled WGS sequence"/>
</dbReference>
<evidence type="ECO:0000259" key="2">
    <source>
        <dbReference type="Pfam" id="PF16694"/>
    </source>
</evidence>
<organism evidence="3 4">
    <name type="scientific">Calidithermus terrae</name>
    <dbReference type="NCBI Taxonomy" id="1408545"/>
    <lineage>
        <taxon>Bacteria</taxon>
        <taxon>Thermotogati</taxon>
        <taxon>Deinococcota</taxon>
        <taxon>Deinococci</taxon>
        <taxon>Thermales</taxon>
        <taxon>Thermaceae</taxon>
        <taxon>Calidithermus</taxon>
    </lineage>
</organism>
<keyword evidence="4" id="KW-1185">Reference proteome</keyword>
<feature type="signal peptide" evidence="1">
    <location>
        <begin position="1"/>
        <end position="20"/>
    </location>
</feature>
<dbReference type="OrthoDB" id="34371at2"/>
<accession>A0A399E4C2</accession>
<protein>
    <submittedName>
        <fullName evidence="3">Cytochrome P460</fullName>
    </submittedName>
</protein>
<dbReference type="RefSeq" id="WP_119316498.1">
    <property type="nucleotide sequence ID" value="NZ_QXDL01000249.1"/>
</dbReference>
<proteinExistence type="predicted"/>
<name>A0A399E4C2_9DEIN</name>
<sequence length="179" mass="19655">MLKRTLGLAFLIGGLLAGLAQETGLGDYKTRLVRYATVDRVDGLIRDLYVAPEGLEAVRKGQPLPPGTVVLVDLHQAKPNGRGGFVREGGFFVRASDEPYVHTMTRLEGQDSLTSWRFGAFDPRTGELEPGAEVPGDCLECHRTALTTEMLFSYPQLQAFARSGEVQRSFCKQPGRQLC</sequence>
<dbReference type="Gene3D" id="3.50.70.20">
    <property type="entry name" value="Cytochrome P460"/>
    <property type="match status" value="1"/>
</dbReference>
<dbReference type="InterPro" id="IPR032033">
    <property type="entry name" value="Cytochrome_P460"/>
</dbReference>
<dbReference type="InterPro" id="IPR038142">
    <property type="entry name" value="Cytochrome_P460_sp"/>
</dbReference>
<evidence type="ECO:0000313" key="4">
    <source>
        <dbReference type="Proteomes" id="UP000265715"/>
    </source>
</evidence>
<reference evidence="3 4" key="1">
    <citation type="submission" date="2018-08" db="EMBL/GenBank/DDBJ databases">
        <title>Meiothermus terrae DSM 26712 genome sequencing project.</title>
        <authorList>
            <person name="Da Costa M.S."/>
            <person name="Albuquerque L."/>
            <person name="Raposo P."/>
            <person name="Froufe H.J.C."/>
            <person name="Barroso C.S."/>
            <person name="Egas C."/>
        </authorList>
    </citation>
    <scope>NUCLEOTIDE SEQUENCE [LARGE SCALE GENOMIC DNA]</scope>
    <source>
        <strain evidence="3 4">DSM 26712</strain>
    </source>
</reference>
<dbReference type="EMBL" id="QXDL01000249">
    <property type="protein sequence ID" value="RIH79305.1"/>
    <property type="molecule type" value="Genomic_DNA"/>
</dbReference>
<evidence type="ECO:0000313" key="3">
    <source>
        <dbReference type="EMBL" id="RIH79305.1"/>
    </source>
</evidence>
<dbReference type="CDD" id="cd20716">
    <property type="entry name" value="cyt_P460_fam"/>
    <property type="match status" value="1"/>
</dbReference>
<dbReference type="Pfam" id="PF16694">
    <property type="entry name" value="Cytochrome_P460"/>
    <property type="match status" value="1"/>
</dbReference>
<keyword evidence="1" id="KW-0732">Signal</keyword>
<gene>
    <name evidence="3" type="ORF">Mterra_03609</name>
</gene>